<dbReference type="GO" id="GO:0005829">
    <property type="term" value="C:cytosol"/>
    <property type="evidence" value="ECO:0007669"/>
    <property type="project" value="TreeGrafter"/>
</dbReference>
<dbReference type="Gene3D" id="1.10.10.60">
    <property type="entry name" value="Homeodomain-like"/>
    <property type="match status" value="1"/>
</dbReference>
<dbReference type="EMBL" id="FNVE01000009">
    <property type="protein sequence ID" value="SEG54941.1"/>
    <property type="molecule type" value="Genomic_DNA"/>
</dbReference>
<evidence type="ECO:0000259" key="4">
    <source>
        <dbReference type="PROSITE" id="PS01124"/>
    </source>
</evidence>
<dbReference type="PANTHER" id="PTHR47894:SF1">
    <property type="entry name" value="HTH-TYPE TRANSCRIPTIONAL REGULATOR VQSM"/>
    <property type="match status" value="1"/>
</dbReference>
<gene>
    <name evidence="5" type="ORF">SAMN05216586_109100</name>
</gene>
<sequence length="350" mass="38807">MAMPMRVTGGWIQLLTDWLDLYQFPAPDLRLLLDSRRQDEAVPLAIWQQLLERASMLPATAVVPALEIGAQVRPRHVGVLGYLSLASHTLGEALQVYRRYEQLFYGQQLVRVRVQHDLVVLCWDADASTGASADTVAIAALVSFLRRLLPEVSAVARVGFVFPTPDDRSRAAYDAFFGCEVVFDAAATEVALPVSWLACRLPHSDPDVREQLDQQARALLLALPGADAFDCALQRALVRRLPEGEVGLELVAEELCLSARTLQRRLQQRGLTWRSLLDRTRQRLAEAYLADSTLQLGEVALLLGFSEQSALNRAFRRWTETTPARWRRGLRATAVPPSAGGDGAVAEAFR</sequence>
<comment type="caution">
    <text evidence="5">The sequence shown here is derived from an EMBL/GenBank/DDBJ whole genome shotgun (WGS) entry which is preliminary data.</text>
</comment>
<dbReference type="Pfam" id="PF12833">
    <property type="entry name" value="HTH_18"/>
    <property type="match status" value="1"/>
</dbReference>
<evidence type="ECO:0000313" key="6">
    <source>
        <dbReference type="Proteomes" id="UP000243518"/>
    </source>
</evidence>
<evidence type="ECO:0000256" key="2">
    <source>
        <dbReference type="ARBA" id="ARBA00023125"/>
    </source>
</evidence>
<dbReference type="Proteomes" id="UP000243518">
    <property type="component" value="Unassembled WGS sequence"/>
</dbReference>
<keyword evidence="6" id="KW-1185">Reference proteome</keyword>
<organism evidence="5 6">
    <name type="scientific">Halopseudomonas aestusnigri</name>
    <dbReference type="NCBI Taxonomy" id="857252"/>
    <lineage>
        <taxon>Bacteria</taxon>
        <taxon>Pseudomonadati</taxon>
        <taxon>Pseudomonadota</taxon>
        <taxon>Gammaproteobacteria</taxon>
        <taxon>Pseudomonadales</taxon>
        <taxon>Pseudomonadaceae</taxon>
        <taxon>Halopseudomonas</taxon>
    </lineage>
</organism>
<keyword evidence="3" id="KW-0804">Transcription</keyword>
<accession>A0AAQ1G8G0</accession>
<dbReference type="SMART" id="SM00342">
    <property type="entry name" value="HTH_ARAC"/>
    <property type="match status" value="1"/>
</dbReference>
<feature type="domain" description="HTH araC/xylS-type" evidence="4">
    <location>
        <begin position="231"/>
        <end position="329"/>
    </location>
</feature>
<dbReference type="RefSeq" id="WP_088276403.1">
    <property type="nucleotide sequence ID" value="NZ_FNVE01000009.1"/>
</dbReference>
<evidence type="ECO:0000256" key="1">
    <source>
        <dbReference type="ARBA" id="ARBA00023015"/>
    </source>
</evidence>
<dbReference type="GO" id="GO:0000976">
    <property type="term" value="F:transcription cis-regulatory region binding"/>
    <property type="evidence" value="ECO:0007669"/>
    <property type="project" value="TreeGrafter"/>
</dbReference>
<protein>
    <submittedName>
        <fullName evidence="5">AraC-type DNA-binding protein</fullName>
    </submittedName>
</protein>
<proteinExistence type="predicted"/>
<evidence type="ECO:0000313" key="5">
    <source>
        <dbReference type="EMBL" id="SEG54941.1"/>
    </source>
</evidence>
<dbReference type="PANTHER" id="PTHR47894">
    <property type="entry name" value="HTH-TYPE TRANSCRIPTIONAL REGULATOR GADX"/>
    <property type="match status" value="1"/>
</dbReference>
<dbReference type="InterPro" id="IPR032687">
    <property type="entry name" value="AraC-type_N"/>
</dbReference>
<dbReference type="AlphaFoldDB" id="A0AAQ1G8G0"/>
<name>A0AAQ1G8G0_9GAMM</name>
<dbReference type="GO" id="GO:0003700">
    <property type="term" value="F:DNA-binding transcription factor activity"/>
    <property type="evidence" value="ECO:0007669"/>
    <property type="project" value="InterPro"/>
</dbReference>
<keyword evidence="1" id="KW-0805">Transcription regulation</keyword>
<dbReference type="InterPro" id="IPR009057">
    <property type="entry name" value="Homeodomain-like_sf"/>
</dbReference>
<keyword evidence="2 5" id="KW-0238">DNA-binding</keyword>
<dbReference type="SUPFAM" id="SSF46689">
    <property type="entry name" value="Homeodomain-like"/>
    <property type="match status" value="1"/>
</dbReference>
<dbReference type="InterPro" id="IPR018060">
    <property type="entry name" value="HTH_AraC"/>
</dbReference>
<evidence type="ECO:0000256" key="3">
    <source>
        <dbReference type="ARBA" id="ARBA00023163"/>
    </source>
</evidence>
<dbReference type="Pfam" id="PF12625">
    <property type="entry name" value="Arabinose_bd"/>
    <property type="match status" value="1"/>
</dbReference>
<reference evidence="5 6" key="1">
    <citation type="submission" date="2016-10" db="EMBL/GenBank/DDBJ databases">
        <authorList>
            <person name="Varghese N."/>
            <person name="Submissions S."/>
        </authorList>
    </citation>
    <scope>NUCLEOTIDE SEQUENCE [LARGE SCALE GENOMIC DNA]</scope>
    <source>
        <strain evidence="5 6">CECT 8317</strain>
    </source>
</reference>
<dbReference type="PROSITE" id="PS01124">
    <property type="entry name" value="HTH_ARAC_FAMILY_2"/>
    <property type="match status" value="1"/>
</dbReference>